<proteinExistence type="predicted"/>
<protein>
    <submittedName>
        <fullName evidence="2">Uncharacterized protein</fullName>
    </submittedName>
</protein>
<feature type="compositionally biased region" description="Basic and acidic residues" evidence="1">
    <location>
        <begin position="51"/>
        <end position="64"/>
    </location>
</feature>
<name>A0A5S4YXZ8_9BRAD</name>
<evidence type="ECO:0000256" key="1">
    <source>
        <dbReference type="SAM" id="MobiDB-lite"/>
    </source>
</evidence>
<keyword evidence="3" id="KW-1185">Reference proteome</keyword>
<gene>
    <name evidence="2" type="ORF">FXV83_00530</name>
</gene>
<dbReference type="RefSeq" id="WP_148736728.1">
    <property type="nucleotide sequence ID" value="NZ_VSTH01000004.1"/>
</dbReference>
<reference evidence="2 3" key="1">
    <citation type="submission" date="2019-08" db="EMBL/GenBank/DDBJ databases">
        <title>Bradyrhizobium hipponensis sp. nov., a rhizobium isolated from a Lupinus angustifolius root nodule in Tunisia.</title>
        <authorList>
            <person name="Off K."/>
            <person name="Rejili M."/>
            <person name="Mars M."/>
            <person name="Brachmann A."/>
            <person name="Marin M."/>
        </authorList>
    </citation>
    <scope>NUCLEOTIDE SEQUENCE [LARGE SCALE GENOMIC DNA]</scope>
    <source>
        <strain evidence="3">aSej3</strain>
    </source>
</reference>
<evidence type="ECO:0000313" key="3">
    <source>
        <dbReference type="Proteomes" id="UP000324797"/>
    </source>
</evidence>
<sequence>MLVLAIGEKYVITATSVAKHIAYIEEVRPVTTGLDEPRQVATTVATELEVDPPKASRATTDDQSRQVATSPDESRYVARLEGELEFLRGQVVVKDKQIGELTERARETNHLIAGLQKMLTPLLGAPSADFIRDIRTGTGE</sequence>
<dbReference type="EMBL" id="VSTH01000004">
    <property type="protein sequence ID" value="TYO68485.1"/>
    <property type="molecule type" value="Genomic_DNA"/>
</dbReference>
<dbReference type="AlphaFoldDB" id="A0A5S4YXZ8"/>
<comment type="caution">
    <text evidence="2">The sequence shown here is derived from an EMBL/GenBank/DDBJ whole genome shotgun (WGS) entry which is preliminary data.</text>
</comment>
<dbReference type="Proteomes" id="UP000324797">
    <property type="component" value="Unassembled WGS sequence"/>
</dbReference>
<feature type="region of interest" description="Disordered" evidence="1">
    <location>
        <begin position="47"/>
        <end position="73"/>
    </location>
</feature>
<accession>A0A5S4YXZ8</accession>
<evidence type="ECO:0000313" key="2">
    <source>
        <dbReference type="EMBL" id="TYO68485.1"/>
    </source>
</evidence>
<organism evidence="2 3">
    <name type="scientific">Bradyrhizobium hipponense</name>
    <dbReference type="NCBI Taxonomy" id="2605638"/>
    <lineage>
        <taxon>Bacteria</taxon>
        <taxon>Pseudomonadati</taxon>
        <taxon>Pseudomonadota</taxon>
        <taxon>Alphaproteobacteria</taxon>
        <taxon>Hyphomicrobiales</taxon>
        <taxon>Nitrobacteraceae</taxon>
        <taxon>Bradyrhizobium</taxon>
    </lineage>
</organism>